<reference evidence="2 3" key="1">
    <citation type="journal article" date="2018" name="Biotechnol. Biofuels">
        <title>Integrative visual omics of the white-rot fungus Polyporus brumalis exposes the biotechnological potential of its oxidative enzymes for delignifying raw plant biomass.</title>
        <authorList>
            <person name="Miyauchi S."/>
            <person name="Rancon A."/>
            <person name="Drula E."/>
            <person name="Hage H."/>
            <person name="Chaduli D."/>
            <person name="Favel A."/>
            <person name="Grisel S."/>
            <person name="Henrissat B."/>
            <person name="Herpoel-Gimbert I."/>
            <person name="Ruiz-Duenas F.J."/>
            <person name="Chevret D."/>
            <person name="Hainaut M."/>
            <person name="Lin J."/>
            <person name="Wang M."/>
            <person name="Pangilinan J."/>
            <person name="Lipzen A."/>
            <person name="Lesage-Meessen L."/>
            <person name="Navarro D."/>
            <person name="Riley R."/>
            <person name="Grigoriev I.V."/>
            <person name="Zhou S."/>
            <person name="Raouche S."/>
            <person name="Rosso M.N."/>
        </authorList>
    </citation>
    <scope>NUCLEOTIDE SEQUENCE [LARGE SCALE GENOMIC DNA]</scope>
    <source>
        <strain evidence="2 3">BRFM 1820</strain>
    </source>
</reference>
<accession>A0A371CHF2</accession>
<evidence type="ECO:0000313" key="3">
    <source>
        <dbReference type="Proteomes" id="UP000256964"/>
    </source>
</evidence>
<keyword evidence="1" id="KW-0732">Signal</keyword>
<keyword evidence="3" id="KW-1185">Reference proteome</keyword>
<dbReference type="STRING" id="139420.A0A371CHF2"/>
<name>A0A371CHF2_9APHY</name>
<feature type="chain" id="PRO_5016587897" evidence="1">
    <location>
        <begin position="23"/>
        <end position="478"/>
    </location>
</feature>
<dbReference type="EMBL" id="KZ857671">
    <property type="protein sequence ID" value="RDX39703.1"/>
    <property type="molecule type" value="Genomic_DNA"/>
</dbReference>
<dbReference type="Proteomes" id="UP000256964">
    <property type="component" value="Unassembled WGS sequence"/>
</dbReference>
<organism evidence="2 3">
    <name type="scientific">Lentinus brumalis</name>
    <dbReference type="NCBI Taxonomy" id="2498619"/>
    <lineage>
        <taxon>Eukaryota</taxon>
        <taxon>Fungi</taxon>
        <taxon>Dikarya</taxon>
        <taxon>Basidiomycota</taxon>
        <taxon>Agaricomycotina</taxon>
        <taxon>Agaricomycetes</taxon>
        <taxon>Polyporales</taxon>
        <taxon>Polyporaceae</taxon>
        <taxon>Lentinus</taxon>
    </lineage>
</organism>
<dbReference type="PANTHER" id="PTHR46579:SF1">
    <property type="entry name" value="F5_8 TYPE C DOMAIN-CONTAINING PROTEIN"/>
    <property type="match status" value="1"/>
</dbReference>
<sequence>MHLISLNLTDLIVSLLRGSLKCDDPDDKTTWNFAVFSGKKAWKKHGKLVASCGRYLPGSFDCIPRDPAQKISSGYKAWEFLLYVYGLLPGLLRGVLGERYYRHFCLLVAAVRILLQHRQHLHQLPNAQRWIVEYVEEYESIYYQRRQERLHFVRPSLHTLTHIVSEIIRIGPGSLHSQWTLENYIGNITREIKQHVTPYANVSERAFRRCQVNTLKATIPAFADPEPALPSGSIDLGDGYALLRTCDRRDRGVTEPEEHALRGFLSQHFGFNQPTWTPVLRRWARLAIPTGQVARSAWKEVDREAHSKQPRRSRMLTGNRFAEVQYYFAFEARGRAHDNLKGLAMITPFSTPDPALMEYSRNTLLACTHPGNDTREVIFAKDIVSVVAMVPLPMTEAEAQEDDAAARYASRFFVVEKPGLDIAWFARRVISKNPKPSEQIVRMAIRRALAYTYDLLHAHHNRRCRMQSSVPLHSLVGC</sequence>
<feature type="signal peptide" evidence="1">
    <location>
        <begin position="1"/>
        <end position="22"/>
    </location>
</feature>
<gene>
    <name evidence="2" type="ORF">OH76DRAFT_1367255</name>
</gene>
<dbReference type="AlphaFoldDB" id="A0A371CHF2"/>
<evidence type="ECO:0000313" key="2">
    <source>
        <dbReference type="EMBL" id="RDX39703.1"/>
    </source>
</evidence>
<protein>
    <submittedName>
        <fullName evidence="2">Uncharacterized protein</fullName>
    </submittedName>
</protein>
<dbReference type="OrthoDB" id="2669721at2759"/>
<evidence type="ECO:0000256" key="1">
    <source>
        <dbReference type="SAM" id="SignalP"/>
    </source>
</evidence>
<dbReference type="PANTHER" id="PTHR46579">
    <property type="entry name" value="F5/8 TYPE C DOMAIN-CONTAINING PROTEIN-RELATED"/>
    <property type="match status" value="1"/>
</dbReference>
<proteinExistence type="predicted"/>